<proteinExistence type="predicted"/>
<evidence type="ECO:0000313" key="2">
    <source>
        <dbReference type="EMBL" id="GLI00747.1"/>
    </source>
</evidence>
<evidence type="ECO:0000256" key="1">
    <source>
        <dbReference type="SAM" id="Phobius"/>
    </source>
</evidence>
<keyword evidence="1" id="KW-0812">Transmembrane</keyword>
<dbReference type="Proteomes" id="UP001144280">
    <property type="component" value="Unassembled WGS sequence"/>
</dbReference>
<dbReference type="EMBL" id="BSDI01000035">
    <property type="protein sequence ID" value="GLI00747.1"/>
    <property type="molecule type" value="Genomic_DNA"/>
</dbReference>
<comment type="caution">
    <text evidence="2">The sequence shown here is derived from an EMBL/GenBank/DDBJ whole genome shotgun (WGS) entry which is preliminary data.</text>
</comment>
<reference evidence="2" key="1">
    <citation type="submission" date="2022-12" db="EMBL/GenBank/DDBJ databases">
        <title>New Phytohabitans aurantiacus sp. RD004123 nov., an actinomycete isolated from soil.</title>
        <authorList>
            <person name="Triningsih D.W."/>
            <person name="Harunari E."/>
            <person name="Igarashi Y."/>
        </authorList>
    </citation>
    <scope>NUCLEOTIDE SEQUENCE</scope>
    <source>
        <strain evidence="2">RD004123</strain>
    </source>
</reference>
<accession>A0ABQ5R4D8</accession>
<keyword evidence="1" id="KW-0472">Membrane</keyword>
<evidence type="ECO:0008006" key="4">
    <source>
        <dbReference type="Google" id="ProtNLM"/>
    </source>
</evidence>
<organism evidence="2 3">
    <name type="scientific">Phytohabitans aurantiacus</name>
    <dbReference type="NCBI Taxonomy" id="3016789"/>
    <lineage>
        <taxon>Bacteria</taxon>
        <taxon>Bacillati</taxon>
        <taxon>Actinomycetota</taxon>
        <taxon>Actinomycetes</taxon>
        <taxon>Micromonosporales</taxon>
        <taxon>Micromonosporaceae</taxon>
    </lineage>
</organism>
<evidence type="ECO:0000313" key="3">
    <source>
        <dbReference type="Proteomes" id="UP001144280"/>
    </source>
</evidence>
<sequence>MDVEIRIPPQPVALTPGATGTVTVELTSLADRDLRVRLSIAASRAGAWAHGEPPTVWLPAGGTETVEIAVQPPATAAPTAGLLPFTVRADDSDTGTLLGRATGLVSVAAPARLAASLFRTDPGPPAHFTLTVRNPGERLAVTIAAQVHPPGGRVRINPDTVDLAKGGSAAAHVEVRPPSLFMGGSIPYVVSVSCKAVGDLEPLVTVEENGQSPPRIGKATAFVVTALLVAIAAGALAFGGWERIADRTSSPPQSAADAQGSTEVRVSTPYAMVEVFQRTGTGPTDADAALGRLTAAGVPVRLVDSTRSPDLADGPGGLLVLLQDGFASPEDAQAYCDRNRTLAPRCQVVR</sequence>
<protein>
    <recommendedName>
        <fullName evidence="4">SPOR domain-containing protein</fullName>
    </recommendedName>
</protein>
<feature type="transmembrane region" description="Helical" evidence="1">
    <location>
        <begin position="219"/>
        <end position="241"/>
    </location>
</feature>
<keyword evidence="1" id="KW-1133">Transmembrane helix</keyword>
<gene>
    <name evidence="2" type="ORF">Pa4123_60230</name>
</gene>
<name>A0ABQ5R4D8_9ACTN</name>
<keyword evidence="3" id="KW-1185">Reference proteome</keyword>
<dbReference type="RefSeq" id="WP_281901275.1">
    <property type="nucleotide sequence ID" value="NZ_BSDI01000035.1"/>
</dbReference>